<evidence type="ECO:0000313" key="2">
    <source>
        <dbReference type="Proteomes" id="UP000298653"/>
    </source>
</evidence>
<dbReference type="GO" id="GO:0042742">
    <property type="term" value="P:defense response to bacterium"/>
    <property type="evidence" value="ECO:0007669"/>
    <property type="project" value="InterPro"/>
</dbReference>
<evidence type="ECO:0000313" key="1">
    <source>
        <dbReference type="EMBL" id="QCP33766.1"/>
    </source>
</evidence>
<dbReference type="EMBL" id="CP040058">
    <property type="protein sequence ID" value="QCP33766.1"/>
    <property type="molecule type" value="Genomic_DNA"/>
</dbReference>
<protein>
    <submittedName>
        <fullName evidence="1">Uncharacterized protein</fullName>
    </submittedName>
</protein>
<proteinExistence type="predicted"/>
<organism evidence="1 2">
    <name type="scientific">Anaerostipes rhamnosivorans</name>
    <dbReference type="NCBI Taxonomy" id="1229621"/>
    <lineage>
        <taxon>Bacteria</taxon>
        <taxon>Bacillati</taxon>
        <taxon>Bacillota</taxon>
        <taxon>Clostridia</taxon>
        <taxon>Lachnospirales</taxon>
        <taxon>Lachnospiraceae</taxon>
        <taxon>Anaerostipes</taxon>
    </lineage>
</organism>
<keyword evidence="2" id="KW-1185">Reference proteome</keyword>
<sequence>MGIILNLSRCIINGSKATYKDHMLLKNFGHGQTLEWFEHKNKPFFWVTCKANTAYDKRWGTQIGRLEYQAGKTVDYTSITRFSHLSYANKSGKSFGSAKRVDAALSSDKSKILFWVKDTDNEIQYSYYNTAKLNAALDKKVSATSRYVPCTDNAIKSACYASFRQSGNNRVLPHGSCQGLEFSDALSIYIAGGAAGDTPQIAKMTGSGSNFKFSYLAEIKHKKFNKTETEIEGLQLKGDNVYFGISDKSKGNTNPACIYSIPKSIFKK</sequence>
<reference evidence="1 2" key="1">
    <citation type="submission" date="2019-05" db="EMBL/GenBank/DDBJ databases">
        <title>Complete genome sequencing of Anaerostipes rhamnosivorans.</title>
        <authorList>
            <person name="Bui T.P.N."/>
            <person name="de Vos W.M."/>
        </authorList>
    </citation>
    <scope>NUCLEOTIDE SEQUENCE [LARGE SCALE GENOMIC DNA]</scope>
    <source>
        <strain evidence="1 2">1y2</strain>
    </source>
</reference>
<accession>A0A4P8I8Q6</accession>
<dbReference type="Pfam" id="PF17312">
    <property type="entry name" value="Helveticin_J"/>
    <property type="match status" value="1"/>
</dbReference>
<name>A0A4P8I8Q6_9FIRM</name>
<dbReference type="AlphaFoldDB" id="A0A4P8I8Q6"/>
<dbReference type="KEGG" id="arf:AR1Y2_0312"/>
<dbReference type="InterPro" id="IPR035280">
    <property type="entry name" value="Helveticin_J"/>
</dbReference>
<dbReference type="Proteomes" id="UP000298653">
    <property type="component" value="Chromosome"/>
</dbReference>
<gene>
    <name evidence="1" type="ORF">AR1Y2_0312</name>
</gene>